<organism evidence="5 6">
    <name type="scientific">Piscinibacter gummiphilus</name>
    <dbReference type="NCBI Taxonomy" id="946333"/>
    <lineage>
        <taxon>Bacteria</taxon>
        <taxon>Pseudomonadati</taxon>
        <taxon>Pseudomonadota</taxon>
        <taxon>Betaproteobacteria</taxon>
        <taxon>Burkholderiales</taxon>
        <taxon>Sphaerotilaceae</taxon>
        <taxon>Piscinibacter</taxon>
    </lineage>
</organism>
<dbReference type="PROSITE" id="PS00197">
    <property type="entry name" value="2FE2S_FER_1"/>
    <property type="match status" value="1"/>
</dbReference>
<evidence type="ECO:0000259" key="3">
    <source>
        <dbReference type="PROSITE" id="PS51085"/>
    </source>
</evidence>
<dbReference type="CDD" id="cd06187">
    <property type="entry name" value="O2ase_reductase_like"/>
    <property type="match status" value="1"/>
</dbReference>
<dbReference type="PROSITE" id="PS51384">
    <property type="entry name" value="FAD_FR"/>
    <property type="match status" value="1"/>
</dbReference>
<sequence length="354" mass="38131">MTTRLSIRQWAAPVTLRDKQTLLEAALAAGVPFPHNCMSGECGACKCRVLDGQVEHDPHLPEALSADERAQGLVLACRSRARGPVAVEWLVPERVRQALPPPRHLKVRVTDKTRASHDVIRLRVAVQGHALHFVPGQYARLRVGRLPARSYSMANLPGEGELEFHIRLVPQGLVSGHIAQHLDVGDTLRLEGPFGSATWQGVQPGPLLLVAGGTGLAPIMSILGAALDDGHPDIHVYHGVRDERDLYDSDILMSLHAAQRLRYTPVLSAPGAATPRRTGFVHEVLARDFPRLDTAALYAAGPPPMVEAVRAHALAAGLDAQHIAADAFHPAAPAGLSLVDRLRRLFRAQVPAAA</sequence>
<keyword evidence="2" id="KW-0479">Metal-binding</keyword>
<dbReference type="SUPFAM" id="SSF54292">
    <property type="entry name" value="2Fe-2S ferredoxin-like"/>
    <property type="match status" value="1"/>
</dbReference>
<evidence type="ECO:0000256" key="2">
    <source>
        <dbReference type="ARBA" id="ARBA00022714"/>
    </source>
</evidence>
<dbReference type="Proteomes" id="UP001303946">
    <property type="component" value="Chromosome"/>
</dbReference>
<gene>
    <name evidence="5" type="ORF">RXV79_02390</name>
</gene>
<feature type="domain" description="FAD-binding FR-type" evidence="4">
    <location>
        <begin position="102"/>
        <end position="200"/>
    </location>
</feature>
<evidence type="ECO:0000313" key="5">
    <source>
        <dbReference type="EMBL" id="WOB08917.1"/>
    </source>
</evidence>
<proteinExistence type="predicted"/>
<dbReference type="Gene3D" id="2.40.30.10">
    <property type="entry name" value="Translation factors"/>
    <property type="match status" value="1"/>
</dbReference>
<accession>A0ABZ0CVB1</accession>
<keyword evidence="2" id="KW-0001">2Fe-2S</keyword>
<feature type="domain" description="2Fe-2S ferredoxin-type" evidence="3">
    <location>
        <begin position="1"/>
        <end position="93"/>
    </location>
</feature>
<comment type="cofactor">
    <cofactor evidence="1">
        <name>FAD</name>
        <dbReference type="ChEBI" id="CHEBI:57692"/>
    </cofactor>
</comment>
<dbReference type="InterPro" id="IPR017938">
    <property type="entry name" value="Riboflavin_synthase-like_b-brl"/>
</dbReference>
<dbReference type="InterPro" id="IPR001041">
    <property type="entry name" value="2Fe-2S_ferredoxin-type"/>
</dbReference>
<evidence type="ECO:0000259" key="4">
    <source>
        <dbReference type="PROSITE" id="PS51384"/>
    </source>
</evidence>
<dbReference type="PANTHER" id="PTHR47354:SF5">
    <property type="entry name" value="PROTEIN RFBI"/>
    <property type="match status" value="1"/>
</dbReference>
<dbReference type="InterPro" id="IPR036010">
    <property type="entry name" value="2Fe-2S_ferredoxin-like_sf"/>
</dbReference>
<dbReference type="PROSITE" id="PS51085">
    <property type="entry name" value="2FE2S_FER_2"/>
    <property type="match status" value="1"/>
</dbReference>
<dbReference type="InterPro" id="IPR012675">
    <property type="entry name" value="Beta-grasp_dom_sf"/>
</dbReference>
<dbReference type="PRINTS" id="PR00410">
    <property type="entry name" value="PHEHYDRXLASE"/>
</dbReference>
<evidence type="ECO:0000313" key="6">
    <source>
        <dbReference type="Proteomes" id="UP001303946"/>
    </source>
</evidence>
<dbReference type="InterPro" id="IPR050415">
    <property type="entry name" value="MRET"/>
</dbReference>
<dbReference type="InterPro" id="IPR001433">
    <property type="entry name" value="OxRdtase_FAD/NAD-bd"/>
</dbReference>
<dbReference type="PANTHER" id="PTHR47354">
    <property type="entry name" value="NADH OXIDOREDUCTASE HCR"/>
    <property type="match status" value="1"/>
</dbReference>
<dbReference type="SUPFAM" id="SSF63380">
    <property type="entry name" value="Riboflavin synthase domain-like"/>
    <property type="match status" value="1"/>
</dbReference>
<keyword evidence="2" id="KW-0408">Iron</keyword>
<dbReference type="Gene3D" id="3.10.20.30">
    <property type="match status" value="1"/>
</dbReference>
<dbReference type="EMBL" id="CP136336">
    <property type="protein sequence ID" value="WOB08917.1"/>
    <property type="molecule type" value="Genomic_DNA"/>
</dbReference>
<reference evidence="5 6" key="1">
    <citation type="submission" date="2023-10" db="EMBL/GenBank/DDBJ databases">
        <title>Bacteria for the degradation of biodegradable plastic PBAT(Polybutylene adipate terephthalate).</title>
        <authorList>
            <person name="Weon H.-Y."/>
            <person name="Yeon J."/>
        </authorList>
    </citation>
    <scope>NUCLEOTIDE SEQUENCE [LARGE SCALE GENOMIC DNA]</scope>
    <source>
        <strain evidence="5 6">SBD 7-3</strain>
    </source>
</reference>
<dbReference type="CDD" id="cd00207">
    <property type="entry name" value="fer2"/>
    <property type="match status" value="1"/>
</dbReference>
<dbReference type="Pfam" id="PF00970">
    <property type="entry name" value="FAD_binding_6"/>
    <property type="match status" value="1"/>
</dbReference>
<dbReference type="RefSeq" id="WP_316701817.1">
    <property type="nucleotide sequence ID" value="NZ_CP136336.1"/>
</dbReference>
<protein>
    <submittedName>
        <fullName evidence="5">FAD-binding oxidoreductase</fullName>
    </submittedName>
</protein>
<name>A0ABZ0CVB1_9BURK</name>
<dbReference type="SUPFAM" id="SSF52343">
    <property type="entry name" value="Ferredoxin reductase-like, C-terminal NADP-linked domain"/>
    <property type="match status" value="1"/>
</dbReference>
<dbReference type="InterPro" id="IPR006058">
    <property type="entry name" value="2Fe2S_fd_BS"/>
</dbReference>
<dbReference type="InterPro" id="IPR039261">
    <property type="entry name" value="FNR_nucleotide-bd"/>
</dbReference>
<dbReference type="InterPro" id="IPR017927">
    <property type="entry name" value="FAD-bd_FR_type"/>
</dbReference>
<dbReference type="Pfam" id="PF00111">
    <property type="entry name" value="Fer2"/>
    <property type="match status" value="1"/>
</dbReference>
<dbReference type="Pfam" id="PF00175">
    <property type="entry name" value="NAD_binding_1"/>
    <property type="match status" value="1"/>
</dbReference>
<dbReference type="Gene3D" id="3.40.50.80">
    <property type="entry name" value="Nucleotide-binding domain of ferredoxin-NADP reductase (FNR) module"/>
    <property type="match status" value="1"/>
</dbReference>
<keyword evidence="6" id="KW-1185">Reference proteome</keyword>
<keyword evidence="2" id="KW-0411">Iron-sulfur</keyword>
<dbReference type="InterPro" id="IPR008333">
    <property type="entry name" value="Cbr1-like_FAD-bd_dom"/>
</dbReference>
<evidence type="ECO:0000256" key="1">
    <source>
        <dbReference type="ARBA" id="ARBA00001974"/>
    </source>
</evidence>